<dbReference type="EMBL" id="JAVAIL010000002">
    <property type="protein sequence ID" value="MDP4539711.1"/>
    <property type="molecule type" value="Genomic_DNA"/>
</dbReference>
<organism evidence="1 2">
    <name type="scientific">Qipengyuania benthica</name>
    <dbReference type="NCBI Taxonomy" id="3067651"/>
    <lineage>
        <taxon>Bacteria</taxon>
        <taxon>Pseudomonadati</taxon>
        <taxon>Pseudomonadota</taxon>
        <taxon>Alphaproteobacteria</taxon>
        <taxon>Sphingomonadales</taxon>
        <taxon>Erythrobacteraceae</taxon>
        <taxon>Qipengyuania</taxon>
    </lineage>
</organism>
<dbReference type="RefSeq" id="WP_305929827.1">
    <property type="nucleotide sequence ID" value="NZ_JAVAIL010000002.1"/>
</dbReference>
<comment type="caution">
    <text evidence="1">The sequence shown here is derived from an EMBL/GenBank/DDBJ whole genome shotgun (WGS) entry which is preliminary data.</text>
</comment>
<keyword evidence="2" id="KW-1185">Reference proteome</keyword>
<name>A0ABT9H8X6_9SPHN</name>
<protein>
    <recommendedName>
        <fullName evidence="3">Lipoprotein</fullName>
    </recommendedName>
</protein>
<evidence type="ECO:0008006" key="3">
    <source>
        <dbReference type="Google" id="ProtNLM"/>
    </source>
</evidence>
<accession>A0ABT9H8X6</accession>
<sequence>MAISALALGSVAHGQEGAEAKRQSFRAATADHLLDAVQTCEASKASQSFDTAKVRELGWRQLSTSAVKPQDQTMFGKKANGASITIAGNADGTDRVCLIIGWVNGEAIAEAAKNRIASELGVAFETETPDQAEAEADGWAYTFLTLTKPKVTDQTRVMFFIAPAKVIPDPEGNL</sequence>
<gene>
    <name evidence="1" type="ORF">Q9K01_08765</name>
</gene>
<proteinExistence type="predicted"/>
<evidence type="ECO:0000313" key="1">
    <source>
        <dbReference type="EMBL" id="MDP4539711.1"/>
    </source>
</evidence>
<evidence type="ECO:0000313" key="2">
    <source>
        <dbReference type="Proteomes" id="UP001235664"/>
    </source>
</evidence>
<dbReference type="Proteomes" id="UP001235664">
    <property type="component" value="Unassembled WGS sequence"/>
</dbReference>
<reference evidence="1 2" key="1">
    <citation type="submission" date="2023-08" db="EMBL/GenBank/DDBJ databases">
        <title>genomic of DY56.</title>
        <authorList>
            <person name="Wang Y."/>
        </authorList>
    </citation>
    <scope>NUCLEOTIDE SEQUENCE [LARGE SCALE GENOMIC DNA]</scope>
    <source>
        <strain evidence="1 2">DY56-A-20</strain>
    </source>
</reference>